<dbReference type="InterPro" id="IPR014710">
    <property type="entry name" value="RmlC-like_jellyroll"/>
</dbReference>
<feature type="domain" description="MannoseP isomerase/GMP-like beta-helix" evidence="11">
    <location>
        <begin position="297"/>
        <end position="351"/>
    </location>
</feature>
<dbReference type="Proteomes" id="UP000318554">
    <property type="component" value="Unassembled WGS sequence"/>
</dbReference>
<dbReference type="OrthoDB" id="9806359at2"/>
<evidence type="ECO:0000256" key="1">
    <source>
        <dbReference type="ARBA" id="ARBA00006115"/>
    </source>
</evidence>
<dbReference type="PANTHER" id="PTHR46390:SF1">
    <property type="entry name" value="MANNOSE-1-PHOSPHATE GUANYLYLTRANSFERASE"/>
    <property type="match status" value="1"/>
</dbReference>
<gene>
    <name evidence="12" type="primary">algA</name>
    <name evidence="12" type="ORF">Taqua_01708</name>
</gene>
<evidence type="ECO:0000256" key="8">
    <source>
        <dbReference type="RuleBase" id="RU004190"/>
    </source>
</evidence>
<feature type="domain" description="Mannose-6-phosphate isomerase type II C-terminal" evidence="10">
    <location>
        <begin position="355"/>
        <end position="469"/>
    </location>
</feature>
<evidence type="ECO:0000256" key="4">
    <source>
        <dbReference type="ARBA" id="ARBA00022695"/>
    </source>
</evidence>
<dbReference type="GO" id="GO:0009298">
    <property type="term" value="P:GDP-mannose biosynthetic process"/>
    <property type="evidence" value="ECO:0007669"/>
    <property type="project" value="TreeGrafter"/>
</dbReference>
<dbReference type="SUPFAM" id="SSF51182">
    <property type="entry name" value="RmlC-like cupins"/>
    <property type="match status" value="1"/>
</dbReference>
<dbReference type="CDD" id="cd02509">
    <property type="entry name" value="GDP-M1P_Guanylyltransferase"/>
    <property type="match status" value="1"/>
</dbReference>
<dbReference type="CDD" id="cd02213">
    <property type="entry name" value="cupin_PMI_typeII_C"/>
    <property type="match status" value="1"/>
</dbReference>
<sequence>MLYPVILSGGAGTRLWPISRESHPKPFIQLPDGQTLLHKTYRRAVNLPNVGEVITVTNRDYYFRTKDEYQATQARLASTYLLEPVGRNTAPALAMAALYVGERFGPEAVLLALPADHLIANPDAFGQAVAAATQLAQQGCLVTFGVQPTAAETGYGYIQVGDPQPPGYAVRRFIEKPDAASAAAFLDSGGFYWNAGMFCFQAQSLLHAMERACPHLLQAARQCWALTTQSGTPGSGMVELHAASFSQLPDISIDYAVMEQAHNVAVVPCDLGWSDIGSWSALSQLVEPDEHGNRHIGHAVALDSYNTFIQSERHLVAAVGVRDLFVVNTDDAVLVVHRDKVQDVRQVVQHLKQHGHEAYRLHRTVVRPWGTYTVLEEGPRFKIKRIEVRPGAALSLQMHHHRSEHWVVVSGVAQVINGEQHILVRTNESTYIPAGHKHRLINPGKVDLVLIEVQCGDYLGEDDIVRFDDDYGRADPPRS</sequence>
<evidence type="ECO:0000259" key="10">
    <source>
        <dbReference type="Pfam" id="PF01050"/>
    </source>
</evidence>
<keyword evidence="6" id="KW-0342">GTP-binding</keyword>
<organism evidence="12 13">
    <name type="scientific">Tepidimonas aquatica</name>
    <dbReference type="NCBI Taxonomy" id="247482"/>
    <lineage>
        <taxon>Bacteria</taxon>
        <taxon>Pseudomonadati</taxon>
        <taxon>Pseudomonadota</taxon>
        <taxon>Betaproteobacteria</taxon>
        <taxon>Burkholderiales</taxon>
        <taxon>Tepidimonas</taxon>
    </lineage>
</organism>
<evidence type="ECO:0000256" key="7">
    <source>
        <dbReference type="ARBA" id="ARBA00047343"/>
    </source>
</evidence>
<dbReference type="GO" id="GO:0004475">
    <property type="term" value="F:mannose-1-phosphate guanylyltransferase (GTP) activity"/>
    <property type="evidence" value="ECO:0007669"/>
    <property type="project" value="UniProtKB-EC"/>
</dbReference>
<protein>
    <recommendedName>
        <fullName evidence="2">mannose-1-phosphate guanylyltransferase</fullName>
        <ecNumber evidence="2">2.7.7.13</ecNumber>
    </recommendedName>
</protein>
<keyword evidence="13" id="KW-1185">Reference proteome</keyword>
<dbReference type="NCBIfam" id="TIGR01479">
    <property type="entry name" value="GMP_PMI"/>
    <property type="match status" value="1"/>
</dbReference>
<feature type="domain" description="Nucleotidyl transferase" evidence="9">
    <location>
        <begin position="4"/>
        <end position="285"/>
    </location>
</feature>
<dbReference type="Gene3D" id="2.60.120.10">
    <property type="entry name" value="Jelly Rolls"/>
    <property type="match status" value="1"/>
</dbReference>
<comment type="similarity">
    <text evidence="1 8">Belongs to the mannose-6-phosphate isomerase type 2 family.</text>
</comment>
<dbReference type="InterPro" id="IPR005835">
    <property type="entry name" value="NTP_transferase_dom"/>
</dbReference>
<keyword evidence="4" id="KW-0548">Nucleotidyltransferase</keyword>
<dbReference type="EC" id="2.7.7.13" evidence="2"/>
<dbReference type="Gene3D" id="3.90.550.10">
    <property type="entry name" value="Spore Coat Polysaccharide Biosynthesis Protein SpsA, Chain A"/>
    <property type="match status" value="1"/>
</dbReference>
<dbReference type="InterPro" id="IPR006375">
    <property type="entry name" value="Man1P_GuaTrfase/Man6P_Isoase"/>
</dbReference>
<dbReference type="FunFam" id="2.60.120.10:FF:000032">
    <property type="entry name" value="Mannose-1-phosphate guanylyltransferase/mannose-6-phosphate isomerase"/>
    <property type="match status" value="1"/>
</dbReference>
<dbReference type="InterPro" id="IPR029044">
    <property type="entry name" value="Nucleotide-diphossugar_trans"/>
</dbReference>
<dbReference type="SUPFAM" id="SSF53448">
    <property type="entry name" value="Nucleotide-diphospho-sugar transferases"/>
    <property type="match status" value="1"/>
</dbReference>
<evidence type="ECO:0000313" key="12">
    <source>
        <dbReference type="EMBL" id="TSE23821.1"/>
    </source>
</evidence>
<dbReference type="InterPro" id="IPR051161">
    <property type="entry name" value="Mannose-6P_isomerase_type2"/>
</dbReference>
<evidence type="ECO:0000259" key="11">
    <source>
        <dbReference type="Pfam" id="PF22640"/>
    </source>
</evidence>
<evidence type="ECO:0000256" key="5">
    <source>
        <dbReference type="ARBA" id="ARBA00022741"/>
    </source>
</evidence>
<evidence type="ECO:0000256" key="3">
    <source>
        <dbReference type="ARBA" id="ARBA00022679"/>
    </source>
</evidence>
<dbReference type="Pfam" id="PF22640">
    <property type="entry name" value="ManC_GMP_beta-helix"/>
    <property type="match status" value="1"/>
</dbReference>
<keyword evidence="3" id="KW-0808">Transferase</keyword>
<dbReference type="InterPro" id="IPR054566">
    <property type="entry name" value="ManC/GMP-like_b-helix"/>
</dbReference>
<proteinExistence type="inferred from homology"/>
<dbReference type="GO" id="GO:0000271">
    <property type="term" value="P:polysaccharide biosynthetic process"/>
    <property type="evidence" value="ECO:0007669"/>
    <property type="project" value="InterPro"/>
</dbReference>
<keyword evidence="5" id="KW-0547">Nucleotide-binding</keyword>
<evidence type="ECO:0000256" key="2">
    <source>
        <dbReference type="ARBA" id="ARBA00012387"/>
    </source>
</evidence>
<accession>A0A554WJP8</accession>
<comment type="catalytic activity">
    <reaction evidence="7">
        <text>alpha-D-mannose 1-phosphate + GTP + H(+) = GDP-alpha-D-mannose + diphosphate</text>
        <dbReference type="Rhea" id="RHEA:15229"/>
        <dbReference type="ChEBI" id="CHEBI:15378"/>
        <dbReference type="ChEBI" id="CHEBI:33019"/>
        <dbReference type="ChEBI" id="CHEBI:37565"/>
        <dbReference type="ChEBI" id="CHEBI:57527"/>
        <dbReference type="ChEBI" id="CHEBI:58409"/>
        <dbReference type="EC" id="2.7.7.13"/>
    </reaction>
</comment>
<evidence type="ECO:0000313" key="13">
    <source>
        <dbReference type="Proteomes" id="UP000318554"/>
    </source>
</evidence>
<dbReference type="InterPro" id="IPR011051">
    <property type="entry name" value="RmlC_Cupin_sf"/>
</dbReference>
<dbReference type="EMBL" id="VJNA01000020">
    <property type="protein sequence ID" value="TSE23821.1"/>
    <property type="molecule type" value="Genomic_DNA"/>
</dbReference>
<dbReference type="FunFam" id="3.90.550.10:FF:000046">
    <property type="entry name" value="Mannose-1-phosphate guanylyltransferase (GDP)"/>
    <property type="match status" value="1"/>
</dbReference>
<name>A0A554WJP8_9BURK</name>
<dbReference type="InterPro" id="IPR001538">
    <property type="entry name" value="Man6P_isomerase-2_C"/>
</dbReference>
<comment type="caution">
    <text evidence="12">The sequence shown here is derived from an EMBL/GenBank/DDBJ whole genome shotgun (WGS) entry which is preliminary data.</text>
</comment>
<dbReference type="GO" id="GO:0005525">
    <property type="term" value="F:GTP binding"/>
    <property type="evidence" value="ECO:0007669"/>
    <property type="project" value="UniProtKB-KW"/>
</dbReference>
<dbReference type="RefSeq" id="WP_143969578.1">
    <property type="nucleotide sequence ID" value="NZ_VJNA01000020.1"/>
</dbReference>
<dbReference type="Pfam" id="PF01050">
    <property type="entry name" value="MannoseP_isomer"/>
    <property type="match status" value="1"/>
</dbReference>
<dbReference type="InterPro" id="IPR049577">
    <property type="entry name" value="GMPP_N"/>
</dbReference>
<dbReference type="AlphaFoldDB" id="A0A554WJP8"/>
<evidence type="ECO:0000256" key="6">
    <source>
        <dbReference type="ARBA" id="ARBA00023134"/>
    </source>
</evidence>
<dbReference type="Pfam" id="PF00483">
    <property type="entry name" value="NTP_transferase"/>
    <property type="match status" value="1"/>
</dbReference>
<evidence type="ECO:0000259" key="9">
    <source>
        <dbReference type="Pfam" id="PF00483"/>
    </source>
</evidence>
<reference evidence="12 13" key="1">
    <citation type="submission" date="2019-07" db="EMBL/GenBank/DDBJ databases">
        <title>Tepidimonas aquatica CLN-1 draft genome.</title>
        <authorList>
            <person name="Da Costa M.S."/>
            <person name="Froufe H.J.C."/>
            <person name="Egas C."/>
            <person name="Albuquerque L."/>
        </authorList>
    </citation>
    <scope>NUCLEOTIDE SEQUENCE [LARGE SCALE GENOMIC DNA]</scope>
    <source>
        <strain evidence="12 13">CLN-1</strain>
    </source>
</reference>
<dbReference type="PANTHER" id="PTHR46390">
    <property type="entry name" value="MANNOSE-1-PHOSPHATE GUANYLYLTRANSFERASE"/>
    <property type="match status" value="1"/>
</dbReference>